<reference evidence="10" key="1">
    <citation type="journal article" date="2014" name="PLoS ONE">
        <title>Transcriptome-Based Identification of ABC Transporters in the Western Tarnished Plant Bug Lygus hesperus.</title>
        <authorList>
            <person name="Hull J.J."/>
            <person name="Chaney K."/>
            <person name="Geib S.M."/>
            <person name="Fabrick J.A."/>
            <person name="Brent C.S."/>
            <person name="Walsh D."/>
            <person name="Lavine L.C."/>
        </authorList>
    </citation>
    <scope>NUCLEOTIDE SEQUENCE</scope>
</reference>
<dbReference type="InterPro" id="IPR005123">
    <property type="entry name" value="Oxoglu/Fe-dep_dioxygenase_dom"/>
</dbReference>
<dbReference type="AlphaFoldDB" id="A0A0A9X1H8"/>
<evidence type="ECO:0000256" key="8">
    <source>
        <dbReference type="ARBA" id="ARBA00023242"/>
    </source>
</evidence>
<organism evidence="10">
    <name type="scientific">Lygus hesperus</name>
    <name type="common">Western plant bug</name>
    <dbReference type="NCBI Taxonomy" id="30085"/>
    <lineage>
        <taxon>Eukaryota</taxon>
        <taxon>Metazoa</taxon>
        <taxon>Ecdysozoa</taxon>
        <taxon>Arthropoda</taxon>
        <taxon>Hexapoda</taxon>
        <taxon>Insecta</taxon>
        <taxon>Pterygota</taxon>
        <taxon>Neoptera</taxon>
        <taxon>Paraneoptera</taxon>
        <taxon>Hemiptera</taxon>
        <taxon>Heteroptera</taxon>
        <taxon>Panheteroptera</taxon>
        <taxon>Cimicomorpha</taxon>
        <taxon>Miridae</taxon>
        <taxon>Mirini</taxon>
        <taxon>Lygus</taxon>
    </lineage>
</organism>
<comment type="subcellular location">
    <subcellularLocation>
        <location evidence="2">Nucleus</location>
    </subcellularLocation>
</comment>
<evidence type="ECO:0000256" key="3">
    <source>
        <dbReference type="ARBA" id="ARBA00007879"/>
    </source>
</evidence>
<proteinExistence type="inferred from homology"/>
<gene>
    <name evidence="10" type="primary">alkbh6</name>
    <name evidence="10" type="ORF">CM83_34148</name>
</gene>
<dbReference type="EMBL" id="GBHO01032639">
    <property type="protein sequence ID" value="JAG10965.1"/>
    <property type="molecule type" value="Transcribed_RNA"/>
</dbReference>
<sequence length="232" mass="26662">SSSYQLMMEVSEFRVTNAPSDLYYLPNFISEEEEKFILDKVYAAPKPKWVQLLNRRLQHWGGSPSKNGMIVEPIPSWLQSFMDRIDKLNIFDDSNVKTNHVLINEYRPGQGIMPHEDGPMFYPTIATISCGSSTVLKFEKKPSEANENDASDLPETAQVFLERRSLVIVKGDLYTNYLHSIEERSSDTVDSTSCNFETLSRGDGDKIERETRISLTIRHVLKVSKFKFRLRT</sequence>
<evidence type="ECO:0000256" key="4">
    <source>
        <dbReference type="ARBA" id="ARBA00022723"/>
    </source>
</evidence>
<keyword evidence="5 10" id="KW-0223">Dioxygenase</keyword>
<evidence type="ECO:0000259" key="9">
    <source>
        <dbReference type="PROSITE" id="PS51471"/>
    </source>
</evidence>
<evidence type="ECO:0000256" key="7">
    <source>
        <dbReference type="ARBA" id="ARBA00023004"/>
    </source>
</evidence>
<dbReference type="Gene3D" id="2.60.120.590">
    <property type="entry name" value="Alpha-ketoglutarate-dependent dioxygenase AlkB-like"/>
    <property type="match status" value="1"/>
</dbReference>
<evidence type="ECO:0000256" key="6">
    <source>
        <dbReference type="ARBA" id="ARBA00023002"/>
    </source>
</evidence>
<protein>
    <submittedName>
        <fullName evidence="10">Putative alpha-ketoglutarate-dependent dioxygenase ABH6</fullName>
    </submittedName>
</protein>
<dbReference type="GO" id="GO:0051213">
    <property type="term" value="F:dioxygenase activity"/>
    <property type="evidence" value="ECO:0007669"/>
    <property type="project" value="UniProtKB-KW"/>
</dbReference>
<dbReference type="PANTHER" id="PTHR46030">
    <property type="entry name" value="ALPHA-KETOGLUTARATE-DEPENDENT DIOXYGENASE ALKB HOMOLOG 6"/>
    <property type="match status" value="1"/>
</dbReference>
<reference evidence="10" key="2">
    <citation type="submission" date="2014-07" db="EMBL/GenBank/DDBJ databases">
        <authorList>
            <person name="Hull J."/>
        </authorList>
    </citation>
    <scope>NUCLEOTIDE SEQUENCE</scope>
</reference>
<evidence type="ECO:0000256" key="5">
    <source>
        <dbReference type="ARBA" id="ARBA00022964"/>
    </source>
</evidence>
<dbReference type="PROSITE" id="PS51471">
    <property type="entry name" value="FE2OG_OXY"/>
    <property type="match status" value="1"/>
</dbReference>
<comment type="cofactor">
    <cofactor evidence="1">
        <name>Fe(2+)</name>
        <dbReference type="ChEBI" id="CHEBI:29033"/>
    </cofactor>
</comment>
<evidence type="ECO:0000256" key="2">
    <source>
        <dbReference type="ARBA" id="ARBA00004123"/>
    </source>
</evidence>
<accession>A0A0A9X1H8</accession>
<dbReference type="GO" id="GO:0005634">
    <property type="term" value="C:nucleus"/>
    <property type="evidence" value="ECO:0007669"/>
    <property type="project" value="UniProtKB-SubCell"/>
</dbReference>
<feature type="non-terminal residue" evidence="10">
    <location>
        <position position="1"/>
    </location>
</feature>
<keyword evidence="8" id="KW-0539">Nucleus</keyword>
<dbReference type="Pfam" id="PF13532">
    <property type="entry name" value="2OG-FeII_Oxy_2"/>
    <property type="match status" value="1"/>
</dbReference>
<dbReference type="SUPFAM" id="SSF51197">
    <property type="entry name" value="Clavaminate synthase-like"/>
    <property type="match status" value="1"/>
</dbReference>
<feature type="domain" description="Fe2OG dioxygenase" evidence="9">
    <location>
        <begin position="97"/>
        <end position="221"/>
    </location>
</feature>
<dbReference type="InterPro" id="IPR037151">
    <property type="entry name" value="AlkB-like_sf"/>
</dbReference>
<name>A0A0A9X1H8_LYGHE</name>
<dbReference type="InterPro" id="IPR032862">
    <property type="entry name" value="ALKBH6"/>
</dbReference>
<dbReference type="InterPro" id="IPR027450">
    <property type="entry name" value="AlkB-like"/>
</dbReference>
<keyword evidence="4" id="KW-0479">Metal-binding</keyword>
<evidence type="ECO:0000256" key="1">
    <source>
        <dbReference type="ARBA" id="ARBA00001954"/>
    </source>
</evidence>
<dbReference type="GO" id="GO:0046872">
    <property type="term" value="F:metal ion binding"/>
    <property type="evidence" value="ECO:0007669"/>
    <property type="project" value="UniProtKB-KW"/>
</dbReference>
<dbReference type="PANTHER" id="PTHR46030:SF1">
    <property type="entry name" value="ALPHA-KETOGLUTARATE-DEPENDENT DIOXYGENASE ALKB HOMOLOG 6"/>
    <property type="match status" value="1"/>
</dbReference>
<comment type="similarity">
    <text evidence="3">Belongs to the alkB family.</text>
</comment>
<keyword evidence="6" id="KW-0560">Oxidoreductase</keyword>
<keyword evidence="7" id="KW-0408">Iron</keyword>
<evidence type="ECO:0000313" key="10">
    <source>
        <dbReference type="EMBL" id="JAG10965.1"/>
    </source>
</evidence>